<organism evidence="1 2">
    <name type="scientific">Segatella cerevisiae</name>
    <dbReference type="NCBI Taxonomy" id="2053716"/>
    <lineage>
        <taxon>Bacteria</taxon>
        <taxon>Pseudomonadati</taxon>
        <taxon>Bacteroidota</taxon>
        <taxon>Bacteroidia</taxon>
        <taxon>Bacteroidales</taxon>
        <taxon>Prevotellaceae</taxon>
        <taxon>Segatella</taxon>
    </lineage>
</organism>
<reference evidence="1 2" key="1">
    <citation type="submission" date="2022-06" db="EMBL/GenBank/DDBJ databases">
        <title>A taxonomic note on the genus Prevotella: Description of four novel genera and emended description of the genera Hallella and Xylanibacter.</title>
        <authorList>
            <person name="Hitch T.C.A."/>
        </authorList>
    </citation>
    <scope>NUCLEOTIDE SEQUENCE [LARGE SCALE GENOMIC DNA]</scope>
    <source>
        <strain evidence="1 2">DSM 100619</strain>
    </source>
</reference>
<sequence length="156" mass="17838">MKKLMIGVFIALAASCRGGRFYNHQEANSYSPELDRLDDSLRYASLLKEMDSTELGDTKSIYGLWFIPHEADICIVLHKNHTFEDYTYRINKDSSITDVIIKGSFYMKGDSLIMKGENGGVKKLRHWKSGDDDNYYLTKGKGTGVGNWYVKEDDPY</sequence>
<accession>A0ABT1BTA4</accession>
<dbReference type="RefSeq" id="WP_252759676.1">
    <property type="nucleotide sequence ID" value="NZ_JAMXLY010000001.1"/>
</dbReference>
<dbReference type="PROSITE" id="PS51257">
    <property type="entry name" value="PROKAR_LIPOPROTEIN"/>
    <property type="match status" value="1"/>
</dbReference>
<name>A0ABT1BTA4_9BACT</name>
<evidence type="ECO:0000313" key="2">
    <source>
        <dbReference type="Proteomes" id="UP001204015"/>
    </source>
</evidence>
<evidence type="ECO:0000313" key="1">
    <source>
        <dbReference type="EMBL" id="MCO6024316.1"/>
    </source>
</evidence>
<keyword evidence="2" id="KW-1185">Reference proteome</keyword>
<gene>
    <name evidence="1" type="ORF">NG821_00390</name>
</gene>
<protein>
    <submittedName>
        <fullName evidence="1">Uncharacterized protein</fullName>
    </submittedName>
</protein>
<comment type="caution">
    <text evidence="1">The sequence shown here is derived from an EMBL/GenBank/DDBJ whole genome shotgun (WGS) entry which is preliminary data.</text>
</comment>
<proteinExistence type="predicted"/>
<dbReference type="EMBL" id="JAMXLY010000001">
    <property type="protein sequence ID" value="MCO6024316.1"/>
    <property type="molecule type" value="Genomic_DNA"/>
</dbReference>
<dbReference type="Proteomes" id="UP001204015">
    <property type="component" value="Unassembled WGS sequence"/>
</dbReference>